<dbReference type="SMART" id="SM00015">
    <property type="entry name" value="IQ"/>
    <property type="match status" value="3"/>
</dbReference>
<dbReference type="EMBL" id="CP111020">
    <property type="protein sequence ID" value="WAR14462.1"/>
    <property type="molecule type" value="Genomic_DNA"/>
</dbReference>
<dbReference type="PANTHER" id="PTHR23335:SF1">
    <property type="entry name" value="CALMODULIN-BINDING TRANSCRIPTION ACTIVATOR, ISOFORM F"/>
    <property type="match status" value="1"/>
</dbReference>
<dbReference type="CDD" id="cd23767">
    <property type="entry name" value="IQCD"/>
    <property type="match status" value="1"/>
</dbReference>
<feature type="compositionally biased region" description="Polar residues" evidence="4">
    <location>
        <begin position="723"/>
        <end position="741"/>
    </location>
</feature>
<keyword evidence="2" id="KW-0804">Transcription</keyword>
<feature type="compositionally biased region" description="Polar residues" evidence="4">
    <location>
        <begin position="1026"/>
        <end position="1036"/>
    </location>
</feature>
<dbReference type="PROSITE" id="PS51437">
    <property type="entry name" value="CG_1"/>
    <property type="match status" value="1"/>
</dbReference>
<feature type="domain" description="CG-1" evidence="5">
    <location>
        <begin position="27"/>
        <end position="153"/>
    </location>
</feature>
<dbReference type="PANTHER" id="PTHR23335">
    <property type="entry name" value="CALMODULIN-BINDING TRANSCRIPTION ACTIVATOR CAMTA"/>
    <property type="match status" value="1"/>
</dbReference>
<feature type="region of interest" description="Disordered" evidence="4">
    <location>
        <begin position="783"/>
        <end position="820"/>
    </location>
</feature>
<evidence type="ECO:0000313" key="6">
    <source>
        <dbReference type="EMBL" id="WAR14462.1"/>
    </source>
</evidence>
<dbReference type="Gene3D" id="1.20.5.190">
    <property type="match status" value="2"/>
</dbReference>
<evidence type="ECO:0000259" key="5">
    <source>
        <dbReference type="PROSITE" id="PS51437"/>
    </source>
</evidence>
<sequence>MDTPPVTLTPVMTSDPVQQSHEGSPGMTGSLPRQLEGVKAAQEIASILLAFSQHATWLQRAVFVRPPSGRQLLYNRNHVRYRRDGYCWKKRKDGKTIREDHMKLKVQGLENPDIVLVHYLNVPYPSNAKLSIPVLSIAMEKKEWTKEELTQQLRPMCSYSVPMTSGHFQPHGPSGACLERSASLCDPQNSFDGAGMQRSHSEEGHIHLQHGKRHFHQFGRNESIVNSQSSNTITMETNSHNLSSEQNADTSLYQSVYSQHSENENSIVNSLLDELNSELMASESNSTNECKKNSFGHLGDSFESLQASLSTMPNGELNLDQLDLIDMPDLENMCNDISNEIRSTNIPECNTSGANLTNCTQQNLQNQSAEGDGRGQSTVQADAFSFCEEQAKNSGTQNYHEKPRQNQSTSTHQGDWFSVEDPKLQEQLVYKLEKIEVSLSKMWASARGHTEAAISLFTWNKGPLLSSNKEGNLPLMVARQHGHHSLADQLEQLYMSCDKPHDLTSSSSMSHDIHSGSLPTCLYSMPSNSFDNSHFSTEMCSATPSVSTVSSTPNMNYFSTELPNSTSTQVSKDISPSPNDPSLTNQTTDSVSVLNELHISIPHEDQDLSNVCKLNLHGKREHSSIQKTDQDLKNKSPYTSTCKCSNSASSIKTRAEKRHHLQKRFSVDVISNQTLEPVHFSPSTAFQRPVREANSEPHLAGNMEHMLCRTNPMLSAGREIDPSSQITMDTDNQSEGSNNSDIDVERVSSDDEDIRKRILAQGEDNPQPQMVHLAKQIIAAMPERIKSSPSRGDDIQVEEFQRERSSSYSSVHSSSPLAPSSYGEALSSYADVYSDLGTPASSLSPDSTCLHSPYSPYSFLLDSPPPTAAEFVEYFNAPATFMEKDFSQLTLSDREQRKLYEAAKVIQSAYRQYRDKQCKQQAKEREAAVLIQSYYRRYKQYAYYKKMTQAAVLIQSQFRSYYAQKRFKKSRDAAVVIQNQYRSYKEHERLKKGGNKSVTQRFRSHYQRKPKGAKGSRVVQIVPDTDGSQGDPSTPTEDCPHASDPTVTPGDEEEQAGEAIHDESSQGKLFDLN</sequence>
<feature type="region of interest" description="Disordered" evidence="4">
    <location>
        <begin position="560"/>
        <end position="586"/>
    </location>
</feature>
<keyword evidence="7" id="KW-1185">Reference proteome</keyword>
<accession>A0ABY7EYQ7</accession>
<evidence type="ECO:0000256" key="1">
    <source>
        <dbReference type="ARBA" id="ARBA00004123"/>
    </source>
</evidence>
<protein>
    <submittedName>
        <fullName evidence="6">CMTA1-like protein</fullName>
    </submittedName>
</protein>
<gene>
    <name evidence="6" type="ORF">MAR_004567</name>
</gene>
<dbReference type="Proteomes" id="UP001164746">
    <property type="component" value="Chromosome 9"/>
</dbReference>
<dbReference type="SUPFAM" id="SSF52540">
    <property type="entry name" value="P-loop containing nucleoside triphosphate hydrolases"/>
    <property type="match status" value="1"/>
</dbReference>
<feature type="region of interest" description="Disordered" evidence="4">
    <location>
        <begin position="723"/>
        <end position="751"/>
    </location>
</feature>
<reference evidence="6" key="1">
    <citation type="submission" date="2022-11" db="EMBL/GenBank/DDBJ databases">
        <title>Centuries of genome instability and evolution in soft-shell clam transmissible cancer (bioRxiv).</title>
        <authorList>
            <person name="Hart S.F.M."/>
            <person name="Yonemitsu M.A."/>
            <person name="Giersch R.M."/>
            <person name="Beal B.F."/>
            <person name="Arriagada G."/>
            <person name="Davis B.W."/>
            <person name="Ostrander E.A."/>
            <person name="Goff S.P."/>
            <person name="Metzger M.J."/>
        </authorList>
    </citation>
    <scope>NUCLEOTIDE SEQUENCE</scope>
    <source>
        <strain evidence="6">MELC-2E11</strain>
        <tissue evidence="6">Siphon/mantle</tissue>
    </source>
</reference>
<proteinExistence type="predicted"/>
<evidence type="ECO:0000256" key="2">
    <source>
        <dbReference type="ARBA" id="ARBA00023163"/>
    </source>
</evidence>
<feature type="region of interest" description="Disordered" evidence="4">
    <location>
        <begin position="392"/>
        <end position="418"/>
    </location>
</feature>
<evidence type="ECO:0000256" key="4">
    <source>
        <dbReference type="SAM" id="MobiDB-lite"/>
    </source>
</evidence>
<feature type="region of interest" description="Disordered" evidence="4">
    <location>
        <begin position="1005"/>
        <end position="1073"/>
    </location>
</feature>
<evidence type="ECO:0000256" key="3">
    <source>
        <dbReference type="ARBA" id="ARBA00023242"/>
    </source>
</evidence>
<dbReference type="Pfam" id="PF00612">
    <property type="entry name" value="IQ"/>
    <property type="match status" value="2"/>
</dbReference>
<evidence type="ECO:0000313" key="7">
    <source>
        <dbReference type="Proteomes" id="UP001164746"/>
    </source>
</evidence>
<dbReference type="InterPro" id="IPR000048">
    <property type="entry name" value="IQ_motif_EF-hand-BS"/>
</dbReference>
<dbReference type="InterPro" id="IPR005559">
    <property type="entry name" value="CG-1_dom"/>
</dbReference>
<feature type="compositionally biased region" description="Low complexity" evidence="4">
    <location>
        <begin position="806"/>
        <end position="820"/>
    </location>
</feature>
<dbReference type="Pfam" id="PF03859">
    <property type="entry name" value="CG-1"/>
    <property type="match status" value="1"/>
</dbReference>
<dbReference type="PROSITE" id="PS50096">
    <property type="entry name" value="IQ"/>
    <property type="match status" value="2"/>
</dbReference>
<dbReference type="SMART" id="SM01076">
    <property type="entry name" value="CG-1"/>
    <property type="match status" value="1"/>
</dbReference>
<name>A0ABY7EYQ7_MYAAR</name>
<feature type="region of interest" description="Disordered" evidence="4">
    <location>
        <begin position="1"/>
        <end position="29"/>
    </location>
</feature>
<keyword evidence="3" id="KW-0539">Nucleus</keyword>
<feature type="compositionally biased region" description="Basic and acidic residues" evidence="4">
    <location>
        <begin position="783"/>
        <end position="805"/>
    </location>
</feature>
<feature type="compositionally biased region" description="Polar residues" evidence="4">
    <location>
        <begin position="10"/>
        <end position="22"/>
    </location>
</feature>
<feature type="compositionally biased region" description="Basic residues" evidence="4">
    <location>
        <begin position="1005"/>
        <end position="1014"/>
    </location>
</feature>
<organism evidence="6 7">
    <name type="scientific">Mya arenaria</name>
    <name type="common">Soft-shell clam</name>
    <dbReference type="NCBI Taxonomy" id="6604"/>
    <lineage>
        <taxon>Eukaryota</taxon>
        <taxon>Metazoa</taxon>
        <taxon>Spiralia</taxon>
        <taxon>Lophotrochozoa</taxon>
        <taxon>Mollusca</taxon>
        <taxon>Bivalvia</taxon>
        <taxon>Autobranchia</taxon>
        <taxon>Heteroconchia</taxon>
        <taxon>Euheterodonta</taxon>
        <taxon>Imparidentia</taxon>
        <taxon>Neoheterodontei</taxon>
        <taxon>Myida</taxon>
        <taxon>Myoidea</taxon>
        <taxon>Myidae</taxon>
        <taxon>Mya</taxon>
    </lineage>
</organism>
<dbReference type="InterPro" id="IPR027417">
    <property type="entry name" value="P-loop_NTPase"/>
</dbReference>
<comment type="subcellular location">
    <subcellularLocation>
        <location evidence="1">Nucleus</location>
    </subcellularLocation>
</comment>